<dbReference type="GO" id="GO:0016423">
    <property type="term" value="F:tRNA (guanine) methyltransferase activity"/>
    <property type="evidence" value="ECO:0007669"/>
    <property type="project" value="TreeGrafter"/>
</dbReference>
<sequence>MIQPCSIGRDKGHDLIAKFKEVYRSVLPLLEENLDLKTSGTLGHEVNLMLSEDVIFLGIPLTKNRLSERAYITRTGLRSTSAAAVVNFIEDGIVLDPMCGRSSLLCESAIRKTLVARRLPDIDNNPPLFHYLIGCDVSSEQLDFSKENLLSLQSKSFSPPFVWDLVLSSVQNSPFRDNVIDQLVCDLPFGKKFVVPGTHEGGGGLARFYKRWITGMERIPGFHPGGPGSTPGMGTTVFRLSLHSGLASQSPTRCTLKPHLSTNHPIPRCACALALLLLVVLNQSPYLTPEQSSIGSHSSYDRLQMQREEDFAIVFERSSKCGEGESGSSLRDRGLVIEGVSMDSGPGSTPGMGTTVFRLSLHSGLASQSPTRCTLKPHLSTNHPIPRCACALALLLLVVLNQSPYLTPEQSSIGSHSSYDRLQMQREEDFAIVFERSSKCGEGESGSSLRDRGLVIEGVSMDSGPGSTPGMGTTVFRLSLHSGLASQSPTRCTLKPHLSTNHPIPRCACALALLLLVVLNQSPYLTPEQSSIGSHSSYDRLQMQREEDFAIVFERSSKCGEGESGSSLRDRGLVIEGVSMDKQSSIGSHSSYDRLQMQREEDFAIVFERSSKCGEGESGSSLRDRGLVIEGVSMDSGPGSTPGMGTTVFRLSLHSGLASQSPTRCTLKPHLSTNHPIPRCACALALLLLVVLNQSPYLTPEQSSIGSHSSYDRLQMQREEDFAIVFERSSKCGEGESGSSLRDRGLVIEGVSMDSGPGSTPGMGTTVFRLSLHSGLASQSPTRCTLKPHLSTNHPIPRCACALALLLLVVLNQSPYLTPEQSSIGSHSSYDRLQMQREEDFAIVFERSSKCGEGESGSSLRDRGLVIEGVSMDSGPGSTPGMGTTVFRLSLHSGLASQSPTRCTLKPHLSTNHPIPRCACALALLLLVVLNQSPYLTPEQSSIGSHSSYDRLQMQREEDFAIVFERSSKCGEGESGSSLRDRGLVIEGVSMDSGPGSTPGMGTTVFRLSLHSGLASQSPTRCTLKPHLSTNHPIPRCACALALLLLVVLNQSPYLIPEQSSIGSHSSYDRLQMQREEDFAIVFERSSKCGEGESGSSLRDRGLVIEGVSMDSGPGSTPGMGTTVFRLSLHSGLASQSPTRCTLKPHLSTNHPIPRCACALALLLLVVLNQSPYLTPEQSSIGSHSSYDRLQMQREEDFAIVFERSSKCGEGESGSSLRDRGLVIEGVSMDSGPGSTPGMGTTVFRLSLHSGLASQSPTRCTLKPHLSTNHPIPRCACALALLLLVVLNQSPYLTPEQSSIGSHSSYDRLQMQREEDFAIVFERSSKCGEGESGSSLRDRGLVIEGVSMDSGPGSTPGMGTTVFRLSLHSGLASQSPTRCTLKPHLSTNHPIPRCACALALLLLVVLNQSPYLTPEQSSIGSHSSYDRLQMQREEDFAIVFERSSKCGEGESGSSLRDRGLVIEGVSMDSGPGSTPGMGTTVFRLSLHSGLASQSPTRCTLKPHLSTNHPIPRCACALALLLLVVLNQSPYLTPEQSSIGSHSSYDRLQMQREEDFAIVFERSSKCGEGESGSSLRDRGLVIEGVSMDSGPGSTPGMGTTVFRLSLHSGLASQSPTRCTLKPHLSTNHPIPRCACALALLLLVVLNQSPYLTPEQSSIGSHSSYDRLQMQREEDFAIVFERSSKCGEGESGSSLRDRGLVIEGVSMDSGPGSTPGMGTTVFRLSLHSGLASQSPTRCTLKPHLSTNHPIPRCACALALLLLVVLNQSPYLTPEQSSIGSHSSYDRLQMQREEDFAIVFERSSKCGEGESGSSLRDRGLVIEGVSMDSGPGSTPGMGTTVFRLSLHSGLASQSPTRCTLKPHLSTNHPIPRCACALALLLLVVLNQSPYLTPEQSSIGSHSSYDRLQMQREEDFAIVFERSSKCGEGESGSSLRDRGLVIEGVSMDSGPGSTPGMGTTVFRLSLHSGLASQSPTRCTLKPHLSTNHPIPRCACALALLLLVVLNQSPYLTPEQSSIGSHSSYDRLQMQREEDFAIVFERSSKCGEGESGSSLRDRGLVIEGVSMDSGPGSTPGMGTTVFRLSLHSGLASQSPTRCTLKPHLSTNHPIPRCACALALLLLVVLNQSPYLTPEQSSIGSHSSYDRLQMQREEDFAIVFERSSKCGEGESGSSLRDRGLVIEGVSMDSGPGSTPGMGTTVFRLSLHSGLASQSPTRCTLKPHLSTNHPIPRCACALALLLLVVLNQSPYLTPEQSSIGSHSSYDRLQMQREEDFAIVFERSSKCGEGESGSSLRDRGLVIEGVSMDSGPGSTPGMGTTVFRLSLHSGLASQSPTRCTLKPHLSTNHPIPRCACALALLLLVVLNQSPYLTPEQSSIGSHSSYDRLQMQREEDFAIVFERSSKCGEGESGSSLRDRGLVIEGVSMDSGPGSTPGMGTTVFRLSLHSGLASQSPTRCTLKPHLSTNHPIPRCACALALLLLVVLNQSPYLTPEQSSIGSHSSYDRLQMQREEDFAIVFERSSKCGEGESGSSLRDRGLVIEGVSMDSGPGSTPGMGTTVFRLSLHSGLASQSPTRCTLKPHLSTNHPIPRCACALALLLLVVLNQSPYLTPEQSSIGSHSSYDRLQMQREEDFAIVFERSSKCGEGESGSSLRDRGLVIEGVSMDSGPGSTPGMGTTVFRLSLHSGLASQSPTRCTLKPHLSTNHPIPRCACALALLLLVVLNQSPYLTPEQSSIGSHSSYDRLQMQREEDFAIVFERSSKCGEGESGSSLRDRGLVIEGVSMDSGPGSTPGMGTTVFRLSLHSGLASQSPTRCTLKPHLSTNHPIPRCACALALLLLVVLNQSPYLTPEQSSIGSHSSYDRLQMQREEDFAIVFERSSKCGEGESGSSLRDRGLVIEGVSMDSGPGSTPGMGTTVFRLSLHSGLASQSPTRCTLKPHLSTNHPIPRCACALALLLLVVLNQSPYLTPEQSSIGSHSSYDRLQMQREEDFAIVFERSSKCGEGESGSSLRDRGLVIEGVSMDSGPGSTPGMGTTVFRLSLHSGLASQSPTRCTLKPHLSTNHPIPRCACALALLLLVVLNQSPYLTPEQSSIGSHSSYDRLQMQREEDFAIVFERSSKCGEGESGSSLRDRGLVIEGVSMDSGPGSTPGMGTTVFRLSLHSGLASQSPTRCTLKPHLSTNHPIPRCACALALLLLVVLNQSPYLTPEQSSIGSHSSYDRLQMQREEDFAIVFERSSKCGEGESGSSLRDRGLVIEGVSMDSGPGSTPGMGTTVFRLSLHSGLASQSPTRCTLKPHLSTNHPIPRCACALALLLLVVLNQSPYLTPEQSSIGSHSSYDRLQMQREEDFAIVFERSSKCGEGESGSSLRDRGLVIEGVSMDSGPGSTPGMGTTVFRLSLHSGLASQSPTRCTLKPHLSTNHPIPRCACALALLLLVVLNQSPYLTPEQSSIGSHSSYDRLQMQREEDFAIVFERSSKCGEGESGSSLRDRGLVIEGVSMDSGPGSTPGMGTTVFRLSLHSGLASQSPTRCTLKPHLSTNHPIPRCACALALLLLVVLNQSPYLTPEQSSIGSHSSYDRLQMQREEDFAIVFERSSKCGEGESGSSLRDRGLVIEGVSMDSGPGSTPGMGTTVFRLSLHSGLASQSPTRCTLKPHLSTNHPIPRCACALALLLLVVLNQSPYLTPEQSSIGSHSSYDRLQMQREEDFAIVFERSSKCGEGESGSSLRDRGLVIEGVSMDSGPGSTPGMGTTVFRLSLHSGLASQSPTRCTLKPHLSTNHPIPRCACALALLLLVVLNQSPYLTPEQSSIGSHSSYDRLQMQREEDFAIVFERSSKCGEGESGSSLRDRGLVIEGVSMDSGPGSTPGMGTTVFRLSLHSGLASQSPTRCTLKPHLSTNHPIPRCACALALLLLVVLNQSPYLTPEQSSIGSHSSYDRLQMQREEDFAIVFERSSKCGEGESGSSLRDRGLVIEGVSMDSGPGSTPGMGTTVFRLSLHSGLASQSPTRCTLKPHLSTNHPIPRCACALALLLLVVLNQSPYLTPEQSSIGSHSSYDRLQMQREEDFAIVFERSSKCGEGESGSSLRDRGLVIEGVSMDSGPGSTPGMGTTVFRLSLHSGLASQSPTRCTLKPHLSTNHPIPRCACALALLLLVVLNQSPYLTPEQSSIGSHSSYDRLQMQREEDFAIVFERSSKCGEGESGSSLRDRGLVIEGVSMDSGPGSTPGMGTTVFRLSLHSGLASQSPTRCTLKPHLSTNHPIPRCACALALLLLVVLNQSPYLTPEQSSIGSHSSYDRLQMQREEDFAIVFERSSKCGEGESGSSLRDRGLVIEGVSMDSGPGSTPGMGTTVFRLSLHSGLASQSPTRCTLKPHLSTNHPIPRCACALALLLLVVLNQSPYLTPEQSSIGSHSSYDRLQMQREEDFAIVFERSSKCGEGESGSSLRDRGLVIEGVSMDSGPGSTPGMGTTVFRLSLHSGLASQSPTRCTLKPHLSTNHPIPRCACALALLLLVVLNQSPYLTPEQSSIGSHSSYDRLQMQREEDFAIVFERSSKCGEGESGSSLRDRGLVIEGVSMDSGPGSTPGMGTTVFRLSLHSGLASQSPTRCTLKPHLSTNHPIPRCACALALLLLVVLNQSPYLTPEQSSIGSHSSYDRLQMQREEDFAIVFERSSKCGEGESGSSLRDRGLVIEGVSMDSGPGSTPGMGTTVFRLSLHSGLASQSPTRCTLKPHLSTNHPIPRCACALALLLLVVLNQSPYLTPEQSSIGSHSSYDRLQMQREEDFAIVFERSSKCGEGESGSSLRDRGLVIEGVSMDSGPGSTPGMGTTVFRLSLHSGLASQSPTRCTLKPHLSTNHPIPRCACALALLLLVVLNQSPYLTPEQSSIGSHSSYDRLQMQREEDFAIVFERSSKCGEGESGSSLRDRGLVIEGVSMDSGPGSTPGMGTTVFRLSLHSGLASQSPTRCTLKPHLSTNHPIPRCACALALLLLVVLNQSPYLTPEQSSIGSHSSYDRLQMQREEDFAIVFERSSKCGEGESGSSLRDRGLVIEGVSMDSGPGSTPGMGTTVFRLSLHSGLASQSPTRCTLKPHLSTNHPIPRCACALALLLLVVLNQSPYLTPEQSSIGSHSSYDRLQMQREEDFAIVFERSSKCGEGESGSSLRDRGLVIEGVSMDSGPGSTPGMGTTVFRLSLHSGLASQSPTRCTLKPHLSTNHPIPRCACALALLLLVVLNQSPYLTPEQSSIGSHSSYDRLQMQREEDFAIVFERSSKCGEGESGSSLRDRGLVIEGVSMDSGPGSTPGMGTTVFRLSLHSGLASQSPTRCTLKPHLSTNHPIPRCACALALLLLVVLNQSPYLTPEQSSIGSHSSYDRLQMQREEDFAIVFERSSKCGEGESGSSLRDRGLVIEGVSMDSGPGSTPGMGTTVFRLSLHSGLASQSPTRCTLKPHLSTNHPIPRCACALALLLLVVLNQSPYLTPEQSSIGSHSSYDRLQMQREEDFAIVFERSSKCGEGESGSSLRDRGLVIEGVSMDSGPGSTPGMGTTVFRLSLHSGLASQSPTRCTLKPHLSTNHPIPRCACALALLLLVVLNQSPYLTPEQSSIGSHSSYDRLQMQREEDFAIVFERSSKCGEGESGSSLRDRGLVIEGVSMDSGPGSTPGMGTTVFRLSLHSGLASQSPTRCTLKPHLSTNHPIPRCACALALLLLVVLNQSPYLTPEQSSIGSHSSYDRLQMQREEDFAIVFERSSKCGEGESGSSLRDRGLVIEGVSMDSGPGSTPGMGTTVFRLSLHSGLASQSPTRCTLKPHLSTNHPIPRCACALALLLLVVLNQSPYLTPEQSSIGSHSSYDRLQMQREEDFAIVFERSSKCGEGESGSSLRDRGLVIEGVSMDSGPGSTPGMGTTVFRLSLHSGLASQSPTRCTLKPHLSTNHPIPRCACALALLLLVVLNQSPYLTPEQSSIGSHSSYDRLQMQREEDFAIVFERSSKCGEGESGSSLRDRGLVIEGVSMDSGPGSTPGMGTTVFRLSLHSGLASQSPTRCTLKPHLSTNHPIPRCACALALLLLVVLNQSPYLTPEQSSIGSHSSYDRLQMQREEDFAIVFERSSKCGEGESGSSLRDRGLVIEGVSMDSGPGSTPGMGTTVFRLSLHSGLASQSPTRCTLKPHLSTNHPIPRCACALALLLLVVLNQSPYLTPEQSSIGSHSSYDRLQMQREEDFAIVFERSSKCGEGESGSSLRDRGLVIEGVSMDSGPGSTPGMGTTVFRLSLHSGLASQSPTRCTLKPHLSTNHPIPRCACALALLLLVVLNQSPYLTPEQSSIGSHSSYDRLQMQREEDFAIVFERSSKCGEGESGSSLRDRGLVIEGVSMDSGPGSTPGMGTTVFRLSLHSGLASQSPTRCTLKPHLSTNHPIPRCACALALLLLVVLNQSPYLTPEQSSIGSHSSYDRLQMQREEDFAIVFERSSKCGEGESGSSLRDRGLVIEGVSMDSGPGSTPGMGTTVFRLSLHSGLASQSPTRCTLKPHLSTNHPIPRCACALALLLLVVLNQSPYLTPEQSSIGSHSSYDRLQMQREEDFAIVFERSSKCGEGESGSSLRDRGLVIEGVSMDSGPGSTPGMGTTVFRLSLHSGLASQSPTRCTLKPHLSTNHPIPRCACALALLLLVVLNQSPYLTPEQSSIGSHSSYDRLQMQREEDFAIVFERSSKCGEGESGSSLRDRGLVIEGVSMDSGPGSTPGMGTTVFRLSLHSGLASQSPTRCTLKPHLSTNHPIPRCACALALLLLVVLNQSPYLTPEQSSIGSHSSYDRLQMQREEDFAIVFERSSKCGEGESGSSLRDRGLVIEGVSMDSGPGSTPGMGTTVFRLSLHSGLASQSPTRCTLKPHLSTNHPIPRCACALALLLLVVLNQSPYLTPEQSSIGSHSSYDRLQMQREEDFAIVFERSSKCGEGESGSSLRDRGLVIEGVSMDSGPGSTPGMGTTVFRLSLHSGLASQSPTRCTLKPHLSTNHPIPRCACALALLLLVVLNQSPYLTPEQSSIGSHSSYDRLQMQREEDFAIVFERSSKCGEGESGSSLRDRGLVIEGVSMDSGPGSTPGMGTTVFRLSLHSGLASQSPTRCTLKPHLSTNHPIPRCACALALLLLVVLNQSPYLTPEQSSIGSHSSYDRLQMQREEDFAIVFERSSKCGEGESGSSLRDRGLVIEGVSMDSGPGSTPGMGTTVFRLSLHSGLASQSPTRCTLKPHLSTNHPIPRCACALALLLLVVLNQSPYLTPEQSSIGSHSSYDRLQMQREEDFAIVFERSSKCGEGESGSSLRDRGLVIEGVSMDSGPGSTPGMGTTVFRLSLHSGLASQSPTRCTLKPHLSTNHPIPRCACALALLLLVVLNQSPYLTPEQSSIGSHSSYDRLQMQREEDFAIVFERSSKCGEGESGSSLRDRGLVIEGVSMDSGPGSTPGMGTTVFRLSLHSGLASQSPTRCTLKPHLSTNHPIPRCACALALLLLVVLNQSPYLTPEQSSIGSHSSYDRLQMQREEDFAIVFERSSKCGEGESGSSLRDRGLVIEGVSMDSGPGSTPGMGTTVFRLSLHSGLASQSPTRCTLKPHLSTNHPIPRCACALALLLLVVLNQSPYLTPEQSSIGSHSSYDRLQMQREEDFAIVFERSSKCGEGESGSSLRDRGLVIEGVSMDSGPGSTPGMGTTVFRLSLHSGLASQSPTRCTLKPHLSTNHPIPRCACALALLLLVVLNQSPYLTPEQSSIGSHSSYDRLQMQREEDFAIVFERSSKCGEGESGSSLRDRGLVIEGVSMDSGPGSTPGMGTTVFRLSLHSGLASQSPTRCTLKPHLSTNHPIPRCACALALLLLVVLNQSPYLTPEQSSIGSHSSYDRLQMQREEDFAIVFERSSKCGEGESGSSLRDRGLVIEGVSMDRHCVFGLALGLVYSGCLSIDRHRLLTAWPAWASLIFYAAACQSVDRVPSLTDQRGP</sequence>
<organism evidence="1 2">
    <name type="scientific">Calicophoron daubneyi</name>
    <name type="common">Rumen fluke</name>
    <name type="synonym">Paramphistomum daubneyi</name>
    <dbReference type="NCBI Taxonomy" id="300641"/>
    <lineage>
        <taxon>Eukaryota</taxon>
        <taxon>Metazoa</taxon>
        <taxon>Spiralia</taxon>
        <taxon>Lophotrochozoa</taxon>
        <taxon>Platyhelminthes</taxon>
        <taxon>Trematoda</taxon>
        <taxon>Digenea</taxon>
        <taxon>Plagiorchiida</taxon>
        <taxon>Pronocephalata</taxon>
        <taxon>Paramphistomoidea</taxon>
        <taxon>Paramphistomidae</taxon>
        <taxon>Calicophoron</taxon>
    </lineage>
</organism>
<proteinExistence type="predicted"/>
<dbReference type="PANTHER" id="PTHR14911">
    <property type="entry name" value="THUMP DOMAIN-CONTAINING"/>
    <property type="match status" value="1"/>
</dbReference>
<dbReference type="Gene3D" id="3.40.50.150">
    <property type="entry name" value="Vaccinia Virus protein VP39"/>
    <property type="match status" value="1"/>
</dbReference>
<dbReference type="InterPro" id="IPR029063">
    <property type="entry name" value="SAM-dependent_MTases_sf"/>
</dbReference>
<accession>A0AAV2TSU4</accession>
<name>A0AAV2TSU4_CALDB</name>
<dbReference type="EMBL" id="CAXLJL010000467">
    <property type="protein sequence ID" value="CAL5138028.1"/>
    <property type="molecule type" value="Genomic_DNA"/>
</dbReference>
<dbReference type="SUPFAM" id="SSF53335">
    <property type="entry name" value="S-adenosyl-L-methionine-dependent methyltransferases"/>
    <property type="match status" value="1"/>
</dbReference>
<gene>
    <name evidence="1" type="ORF">CDAUBV1_LOCUS12544</name>
</gene>
<dbReference type="Proteomes" id="UP001497525">
    <property type="component" value="Unassembled WGS sequence"/>
</dbReference>
<dbReference type="PANTHER" id="PTHR14911:SF1">
    <property type="entry name" value="THUMP DOMAIN-CONTAINING PROTEIN 2"/>
    <property type="match status" value="1"/>
</dbReference>
<dbReference type="GO" id="GO:0030488">
    <property type="term" value="P:tRNA methylation"/>
    <property type="evidence" value="ECO:0007669"/>
    <property type="project" value="TreeGrafter"/>
</dbReference>
<protein>
    <submittedName>
        <fullName evidence="1">Uncharacterized protein</fullName>
    </submittedName>
</protein>
<evidence type="ECO:0000313" key="2">
    <source>
        <dbReference type="Proteomes" id="UP001497525"/>
    </source>
</evidence>
<comment type="caution">
    <text evidence="1">The sequence shown here is derived from an EMBL/GenBank/DDBJ whole genome shotgun (WGS) entry which is preliminary data.</text>
</comment>
<evidence type="ECO:0000313" key="1">
    <source>
        <dbReference type="EMBL" id="CAL5138028.1"/>
    </source>
</evidence>
<reference evidence="1" key="1">
    <citation type="submission" date="2024-06" db="EMBL/GenBank/DDBJ databases">
        <authorList>
            <person name="Liu X."/>
            <person name="Lenzi L."/>
            <person name="Haldenby T S."/>
            <person name="Uol C."/>
        </authorList>
    </citation>
    <scope>NUCLEOTIDE SEQUENCE</scope>
</reference>